<dbReference type="OrthoDB" id="7871041at2"/>
<accession>A0A1M5QRG1</accession>
<dbReference type="Proteomes" id="UP000184221">
    <property type="component" value="Unassembled WGS sequence"/>
</dbReference>
<dbReference type="STRING" id="996342.SAMN05443551_1468"/>
<keyword evidence="2" id="KW-1185">Reference proteome</keyword>
<dbReference type="EMBL" id="FQXC01000002">
    <property type="protein sequence ID" value="SHH16714.1"/>
    <property type="molecule type" value="Genomic_DNA"/>
</dbReference>
<protein>
    <submittedName>
        <fullName evidence="1">Uncharacterized protein</fullName>
    </submittedName>
</protein>
<sequence length="81" mass="9291">MTWEDIRSNWQHALSDLKARFPLMDHTTVEAPPETLVALTHHIAERHDLTASEALEEVKDWIFIVSLARIASEVGHEFSDQ</sequence>
<name>A0A1M5QRG1_9RHOB</name>
<evidence type="ECO:0000313" key="2">
    <source>
        <dbReference type="Proteomes" id="UP000184221"/>
    </source>
</evidence>
<evidence type="ECO:0000313" key="1">
    <source>
        <dbReference type="EMBL" id="SHH16714.1"/>
    </source>
</evidence>
<organism evidence="1 2">
    <name type="scientific">Marivita hallyeonensis</name>
    <dbReference type="NCBI Taxonomy" id="996342"/>
    <lineage>
        <taxon>Bacteria</taxon>
        <taxon>Pseudomonadati</taxon>
        <taxon>Pseudomonadota</taxon>
        <taxon>Alphaproteobacteria</taxon>
        <taxon>Rhodobacterales</taxon>
        <taxon>Roseobacteraceae</taxon>
        <taxon>Marivita</taxon>
    </lineage>
</organism>
<reference evidence="1 2" key="1">
    <citation type="submission" date="2016-11" db="EMBL/GenBank/DDBJ databases">
        <authorList>
            <person name="Jaros S."/>
            <person name="Januszkiewicz K."/>
            <person name="Wedrychowicz H."/>
        </authorList>
    </citation>
    <scope>NUCLEOTIDE SEQUENCE [LARGE SCALE GENOMIC DNA]</scope>
    <source>
        <strain evidence="1 2">DSM 29431</strain>
    </source>
</reference>
<proteinExistence type="predicted"/>
<gene>
    <name evidence="1" type="ORF">SAMN05443551_1468</name>
</gene>
<dbReference type="AlphaFoldDB" id="A0A1M5QRG1"/>